<protein>
    <recommendedName>
        <fullName evidence="1">BTB domain-containing protein</fullName>
    </recommendedName>
</protein>
<dbReference type="CDD" id="cd18186">
    <property type="entry name" value="BTB_POZ_ZBTB_KLHL-like"/>
    <property type="match status" value="1"/>
</dbReference>
<accession>A0A9Q0RDP5</accession>
<sequence length="246" mass="29534">MNDGIMFDLHSTQIPKEMVELLPQIYSINEDLNKPNEIVQIALNFLYTGFPDFDHFLPSINKLINYKNQLNNLIAQYNSSFLSIFNYFDKRDEIEKLKQIEIDKYENENKVMEEFFQEMEFDSNWIELKKGRRGILKDLQKLYQNESTKDFTIICGEEEKEIKVHKLILIIRSELFKGMFLSVQDSSNQVHDYSGKSFETLNQLIYFLYHDEFNEKEINQEEFEDVKDYYQLNENSIIDFLLKDFI</sequence>
<proteinExistence type="predicted"/>
<name>A0A9Q0RDP5_ANAIG</name>
<keyword evidence="3" id="KW-1185">Reference proteome</keyword>
<evidence type="ECO:0000313" key="2">
    <source>
        <dbReference type="EMBL" id="KAJ5076377.1"/>
    </source>
</evidence>
<dbReference type="EMBL" id="JAPDFW010000061">
    <property type="protein sequence ID" value="KAJ5076377.1"/>
    <property type="molecule type" value="Genomic_DNA"/>
</dbReference>
<dbReference type="InterPro" id="IPR011333">
    <property type="entry name" value="SKP1/BTB/POZ_sf"/>
</dbReference>
<dbReference type="OrthoDB" id="25620at2759"/>
<organism evidence="2 3">
    <name type="scientific">Anaeramoeba ignava</name>
    <name type="common">Anaerobic marine amoeba</name>
    <dbReference type="NCBI Taxonomy" id="1746090"/>
    <lineage>
        <taxon>Eukaryota</taxon>
        <taxon>Metamonada</taxon>
        <taxon>Anaeramoebidae</taxon>
        <taxon>Anaeramoeba</taxon>
    </lineage>
</organism>
<dbReference type="InterPro" id="IPR000210">
    <property type="entry name" value="BTB/POZ_dom"/>
</dbReference>
<dbReference type="Proteomes" id="UP001149090">
    <property type="component" value="Unassembled WGS sequence"/>
</dbReference>
<dbReference type="AlphaFoldDB" id="A0A9Q0RDP5"/>
<feature type="domain" description="BTB" evidence="1">
    <location>
        <begin position="149"/>
        <end position="217"/>
    </location>
</feature>
<dbReference type="Gene3D" id="3.30.710.10">
    <property type="entry name" value="Potassium Channel Kv1.1, Chain A"/>
    <property type="match status" value="1"/>
</dbReference>
<comment type="caution">
    <text evidence="2">The sequence shown here is derived from an EMBL/GenBank/DDBJ whole genome shotgun (WGS) entry which is preliminary data.</text>
</comment>
<gene>
    <name evidence="2" type="ORF">M0811_06376</name>
</gene>
<evidence type="ECO:0000259" key="1">
    <source>
        <dbReference type="PROSITE" id="PS50097"/>
    </source>
</evidence>
<dbReference type="PROSITE" id="PS50097">
    <property type="entry name" value="BTB"/>
    <property type="match status" value="1"/>
</dbReference>
<evidence type="ECO:0000313" key="3">
    <source>
        <dbReference type="Proteomes" id="UP001149090"/>
    </source>
</evidence>
<dbReference type="Pfam" id="PF00651">
    <property type="entry name" value="BTB"/>
    <property type="match status" value="1"/>
</dbReference>
<dbReference type="SUPFAM" id="SSF54695">
    <property type="entry name" value="POZ domain"/>
    <property type="match status" value="1"/>
</dbReference>
<dbReference type="SMART" id="SM00225">
    <property type="entry name" value="BTB"/>
    <property type="match status" value="1"/>
</dbReference>
<reference evidence="2" key="1">
    <citation type="submission" date="2022-10" db="EMBL/GenBank/DDBJ databases">
        <title>Novel sulphate-reducing endosymbionts in the free-living metamonad Anaeramoeba.</title>
        <authorList>
            <person name="Jerlstrom-Hultqvist J."/>
            <person name="Cepicka I."/>
            <person name="Gallot-Lavallee L."/>
            <person name="Salas-Leiva D."/>
            <person name="Curtis B.A."/>
            <person name="Zahonova K."/>
            <person name="Pipaliya S."/>
            <person name="Dacks J."/>
            <person name="Roger A.J."/>
        </authorList>
    </citation>
    <scope>NUCLEOTIDE SEQUENCE</scope>
    <source>
        <strain evidence="2">BMAN</strain>
    </source>
</reference>